<name>A0A6A6T4J8_9PLEO</name>
<evidence type="ECO:0000313" key="2">
    <source>
        <dbReference type="Proteomes" id="UP000799324"/>
    </source>
</evidence>
<proteinExistence type="predicted"/>
<protein>
    <recommendedName>
        <fullName evidence="3">SprT-like domain-containing protein</fullName>
    </recommendedName>
</protein>
<dbReference type="EMBL" id="MU004374">
    <property type="protein sequence ID" value="KAF2653833.1"/>
    <property type="molecule type" value="Genomic_DNA"/>
</dbReference>
<gene>
    <name evidence="1" type="ORF">K491DRAFT_694369</name>
</gene>
<organism evidence="1 2">
    <name type="scientific">Lophiostoma macrostomum CBS 122681</name>
    <dbReference type="NCBI Taxonomy" id="1314788"/>
    <lineage>
        <taxon>Eukaryota</taxon>
        <taxon>Fungi</taxon>
        <taxon>Dikarya</taxon>
        <taxon>Ascomycota</taxon>
        <taxon>Pezizomycotina</taxon>
        <taxon>Dothideomycetes</taxon>
        <taxon>Pleosporomycetidae</taxon>
        <taxon>Pleosporales</taxon>
        <taxon>Lophiostomataceae</taxon>
        <taxon>Lophiostoma</taxon>
    </lineage>
</organism>
<keyword evidence="2" id="KW-1185">Reference proteome</keyword>
<reference evidence="1" key="1">
    <citation type="journal article" date="2020" name="Stud. Mycol.">
        <title>101 Dothideomycetes genomes: a test case for predicting lifestyles and emergence of pathogens.</title>
        <authorList>
            <person name="Haridas S."/>
            <person name="Albert R."/>
            <person name="Binder M."/>
            <person name="Bloem J."/>
            <person name="Labutti K."/>
            <person name="Salamov A."/>
            <person name="Andreopoulos B."/>
            <person name="Baker S."/>
            <person name="Barry K."/>
            <person name="Bills G."/>
            <person name="Bluhm B."/>
            <person name="Cannon C."/>
            <person name="Castanera R."/>
            <person name="Culley D."/>
            <person name="Daum C."/>
            <person name="Ezra D."/>
            <person name="Gonzalez J."/>
            <person name="Henrissat B."/>
            <person name="Kuo A."/>
            <person name="Liang C."/>
            <person name="Lipzen A."/>
            <person name="Lutzoni F."/>
            <person name="Magnuson J."/>
            <person name="Mondo S."/>
            <person name="Nolan M."/>
            <person name="Ohm R."/>
            <person name="Pangilinan J."/>
            <person name="Park H.-J."/>
            <person name="Ramirez L."/>
            <person name="Alfaro M."/>
            <person name="Sun H."/>
            <person name="Tritt A."/>
            <person name="Yoshinaga Y."/>
            <person name="Zwiers L.-H."/>
            <person name="Turgeon B."/>
            <person name="Goodwin S."/>
            <person name="Spatafora J."/>
            <person name="Crous P."/>
            <person name="Grigoriev I."/>
        </authorList>
    </citation>
    <scope>NUCLEOTIDE SEQUENCE</scope>
    <source>
        <strain evidence="1">CBS 122681</strain>
    </source>
</reference>
<dbReference type="OrthoDB" id="5236983at2759"/>
<dbReference type="AlphaFoldDB" id="A0A6A6T4J8"/>
<evidence type="ECO:0008006" key="3">
    <source>
        <dbReference type="Google" id="ProtNLM"/>
    </source>
</evidence>
<accession>A0A6A6T4J8</accession>
<dbReference type="Proteomes" id="UP000799324">
    <property type="component" value="Unassembled WGS sequence"/>
</dbReference>
<sequence length="664" mass="73574">MTYNAALPLVRYNNESAVGFPQLQSPWDLEQGHWYEPDPYNHPRRPLHIRRLQDDQVKCERNLGWSIEYATAFIVNHLDPAHSPDAAATLKRICTRASQLARDGRGVDVAYDLFNQLNQCLFADRLRDAVYMEIGPMGPDISGATFTHGHGPNPRVKRVTIMLNSDVHGRARGKEVIASLIHHMIHAYFLIACGPQTEEEVEYGRLSHGLAFAKVSRTIKNLTIARGGRPILRLGFGHVLSPRNHYYDEYHDHTGSEQFKIEKEDWYQSYCPAHVLSLPVGDMDKWYNAACAPLLDLPKAIRENKVLIFNKRNELEKVPRGKATPSNSSLEFLIDKKSASVLVPKKLFEDFLSIKAAFDKKKSRYMDIKLDKVPKDAFMTLLELLHTGSYSPDLAAVMGEGRMGGPPVIKGVRSGGKEYLGTDVRMWNLGVELGFDEVKSVAMDRLRAQCACYEDPVEVLRDVYKEKDPEPEMRQYVKEFLMRAPMPEGAYDGALGVGAAALTMGMGMAAANGASALAGTPNLWKLQQELCFRERFLDLMDQCGALHIDVLKAEEMLAAQGRTPSPPSRYGVGVVGPYSPPAPALLPTALSNPLSLSMGMGVGMGMSVPGLPVAGVPLPVAPRPLTIPWTGLSAGSALDEYERVREIQEERALAAQMSAMEMLY</sequence>
<evidence type="ECO:0000313" key="1">
    <source>
        <dbReference type="EMBL" id="KAF2653833.1"/>
    </source>
</evidence>